<proteinExistence type="predicted"/>
<keyword evidence="2" id="KW-1185">Reference proteome</keyword>
<dbReference type="AlphaFoldDB" id="A0A9E7JAH7"/>
<evidence type="ECO:0000313" key="1">
    <source>
        <dbReference type="EMBL" id="URD74023.1"/>
    </source>
</evidence>
<name>A0A9E7JAH7_9LILI</name>
<dbReference type="EMBL" id="CP097502">
    <property type="protein sequence ID" value="URD74023.1"/>
    <property type="molecule type" value="Genomic_DNA"/>
</dbReference>
<protein>
    <submittedName>
        <fullName evidence="1">Uncharacterized protein</fullName>
    </submittedName>
</protein>
<accession>A0A9E7JAH7</accession>
<reference evidence="1" key="1">
    <citation type="submission" date="2022-05" db="EMBL/GenBank/DDBJ databases">
        <title>The Musa troglodytarum L. genome provides insights into the mechanism of non-climacteric behaviour and enrichment of carotenoids.</title>
        <authorList>
            <person name="Wang J."/>
        </authorList>
    </citation>
    <scope>NUCLEOTIDE SEQUENCE</scope>
    <source>
        <tissue evidence="1">Leaf</tissue>
    </source>
</reference>
<sequence length="77" mass="8029">MAASLRLQPLRESSPSPLEALAREPTAIAYNRDRPTQPTALTGGLAAIACSPRAMFVAAPWSLVAKGLCSLLAPLPC</sequence>
<organism evidence="1 2">
    <name type="scientific">Musa troglodytarum</name>
    <name type="common">fe'i banana</name>
    <dbReference type="NCBI Taxonomy" id="320322"/>
    <lineage>
        <taxon>Eukaryota</taxon>
        <taxon>Viridiplantae</taxon>
        <taxon>Streptophyta</taxon>
        <taxon>Embryophyta</taxon>
        <taxon>Tracheophyta</taxon>
        <taxon>Spermatophyta</taxon>
        <taxon>Magnoliopsida</taxon>
        <taxon>Liliopsida</taxon>
        <taxon>Zingiberales</taxon>
        <taxon>Musaceae</taxon>
        <taxon>Musa</taxon>
    </lineage>
</organism>
<gene>
    <name evidence="1" type="ORF">MUK42_33652</name>
</gene>
<evidence type="ECO:0000313" key="2">
    <source>
        <dbReference type="Proteomes" id="UP001055439"/>
    </source>
</evidence>
<dbReference type="Proteomes" id="UP001055439">
    <property type="component" value="Chromosome 1"/>
</dbReference>